<evidence type="ECO:0000256" key="4">
    <source>
        <dbReference type="ARBA" id="ARBA00022692"/>
    </source>
</evidence>
<comment type="similarity">
    <text evidence="2">Belongs to the major facilitator superfamily.</text>
</comment>
<keyword evidence="4" id="KW-0812">Transmembrane</keyword>
<sequence length="540" mass="57941">MSASASETASTTMPPETSEQFPAASSSSSAHEGDEKKREHNFNEQTFYVPRKQIVAIFLTLGLIDLIALMDQTTLAASLPIIGEKLHAGSQTSLISSAYFITSTAFQLLYGRISDIVGRKPLLLALLALFFVGSLGSSLADTYAILILFRAIVGIAGGGIMTVAQIIVSDVVSLRERGKYQGILGALVAVANGIGPVVGGALTTRTENTGGWRNIFRLSLPTSAAGIIGVLIFMPLKKVDGDWRAKARAIDYLGAFLSLAASTLIVLGFTWAGGRYEWTSVQVLAPLFVGLATAILFCLWQYKGDKPSRPALMPLYMFTNATVCGACITQFINGWLFVSQVYMIPQFYQAVYGYDATKAGLMLIPLTVSQTITSTISGLLITWTGRYRELLLLGWTLWPTGLGLVSTLNQHSGMAKQIGFSLLTGVGVGLTLQPSLIAIQGAVPRKTMAVVTATRNFVRNLGGAIGLALCGTVVSLYLRSEPNDPLRANQRGFRTVFLILASLGAAGLVAAALLLKQSSVERHDDELLRQQAKHELQQRK</sequence>
<organism evidence="7 8">
    <name type="scientific">Pseudozyma antarctica</name>
    <name type="common">Yeast</name>
    <name type="synonym">Candida antarctica</name>
    <dbReference type="NCBI Taxonomy" id="84753"/>
    <lineage>
        <taxon>Eukaryota</taxon>
        <taxon>Fungi</taxon>
        <taxon>Dikarya</taxon>
        <taxon>Basidiomycota</taxon>
        <taxon>Ustilaginomycotina</taxon>
        <taxon>Ustilaginomycetes</taxon>
        <taxon>Ustilaginales</taxon>
        <taxon>Ustilaginaceae</taxon>
        <taxon>Moesziomyces</taxon>
    </lineage>
</organism>
<dbReference type="PROSITE" id="PS50850">
    <property type="entry name" value="MFS"/>
    <property type="match status" value="1"/>
</dbReference>
<reference evidence="8" key="1">
    <citation type="journal article" date="2014" name="Genome Announc.">
        <title>Draft Genome Sequence of the Yeast Pseudozyma antarctica Type Strain JCM10317, a Producer of the Glycolipid Biosurfactants, Mannosylerythritol Lipids.</title>
        <authorList>
            <person name="Saika A."/>
            <person name="Koike H."/>
            <person name="Hori T."/>
            <person name="Fukuoka T."/>
            <person name="Sato S."/>
            <person name="Habe H."/>
            <person name="Kitamoto D."/>
            <person name="Morita T."/>
        </authorList>
    </citation>
    <scope>NUCLEOTIDE SEQUENCE [LARGE SCALE GENOMIC DNA]</scope>
    <source>
        <strain evidence="8">JCM 10317</strain>
    </source>
</reference>
<dbReference type="HOGENOM" id="CLU_000960_22_0_1"/>
<dbReference type="GeneID" id="26306744"/>
<keyword evidence="5" id="KW-1133">Transmembrane helix</keyword>
<evidence type="ECO:0000256" key="1">
    <source>
        <dbReference type="ARBA" id="ARBA00004127"/>
    </source>
</evidence>
<evidence type="ECO:0000256" key="5">
    <source>
        <dbReference type="ARBA" id="ARBA00022989"/>
    </source>
</evidence>
<keyword evidence="3" id="KW-0813">Transport</keyword>
<dbReference type="GO" id="GO:0022857">
    <property type="term" value="F:transmembrane transporter activity"/>
    <property type="evidence" value="ECO:0007669"/>
    <property type="project" value="InterPro"/>
</dbReference>
<keyword evidence="6" id="KW-0472">Membrane</keyword>
<accession>A0A081CM51</accession>
<dbReference type="Pfam" id="PF07690">
    <property type="entry name" value="MFS_1"/>
    <property type="match status" value="1"/>
</dbReference>
<name>A0A081CM51_PSEA2</name>
<keyword evidence="8" id="KW-1185">Reference proteome</keyword>
<dbReference type="PRINTS" id="PR01036">
    <property type="entry name" value="TCRTETB"/>
</dbReference>
<dbReference type="Gene3D" id="1.20.1250.20">
    <property type="entry name" value="MFS general substrate transporter like domains"/>
    <property type="match status" value="1"/>
</dbReference>
<dbReference type="EMBL" id="DF830087">
    <property type="protein sequence ID" value="GAK67747.1"/>
    <property type="molecule type" value="Genomic_DNA"/>
</dbReference>
<gene>
    <name evidence="7" type="ORF">PAN0_020c5976</name>
</gene>
<comment type="subcellular location">
    <subcellularLocation>
        <location evidence="1">Endomembrane system</location>
        <topology evidence="1">Multi-pass membrane protein</topology>
    </subcellularLocation>
</comment>
<evidence type="ECO:0000256" key="3">
    <source>
        <dbReference type="ARBA" id="ARBA00022448"/>
    </source>
</evidence>
<dbReference type="PANTHER" id="PTHR23501">
    <property type="entry name" value="MAJOR FACILITATOR SUPERFAMILY"/>
    <property type="match status" value="1"/>
</dbReference>
<dbReference type="CDD" id="cd17502">
    <property type="entry name" value="MFS_Azr1_MDR_like"/>
    <property type="match status" value="1"/>
</dbReference>
<dbReference type="OrthoDB" id="10021397at2759"/>
<dbReference type="PANTHER" id="PTHR23501:SF189">
    <property type="entry name" value="DRUG TRANSPORTER, PUTATIVE (AFU_ORTHOLOGUE AFUA_4G03920)-RELATED"/>
    <property type="match status" value="1"/>
</dbReference>
<evidence type="ECO:0000313" key="7">
    <source>
        <dbReference type="EMBL" id="GAK67747.1"/>
    </source>
</evidence>
<evidence type="ECO:0000256" key="6">
    <source>
        <dbReference type="ARBA" id="ARBA00023136"/>
    </source>
</evidence>
<dbReference type="InterPro" id="IPR020846">
    <property type="entry name" value="MFS_dom"/>
</dbReference>
<evidence type="ECO:0000256" key="2">
    <source>
        <dbReference type="ARBA" id="ARBA00008335"/>
    </source>
</evidence>
<dbReference type="GO" id="GO:0005886">
    <property type="term" value="C:plasma membrane"/>
    <property type="evidence" value="ECO:0007669"/>
    <property type="project" value="TreeGrafter"/>
</dbReference>
<dbReference type="InterPro" id="IPR011701">
    <property type="entry name" value="MFS"/>
</dbReference>
<evidence type="ECO:0000313" key="8">
    <source>
        <dbReference type="Proteomes" id="UP000053758"/>
    </source>
</evidence>
<proteinExistence type="inferred from homology"/>
<dbReference type="GO" id="GO:0012505">
    <property type="term" value="C:endomembrane system"/>
    <property type="evidence" value="ECO:0007669"/>
    <property type="project" value="UniProtKB-SubCell"/>
</dbReference>
<dbReference type="AlphaFoldDB" id="A0A081CM51"/>
<dbReference type="RefSeq" id="XP_014654156.1">
    <property type="nucleotide sequence ID" value="XM_014798670.1"/>
</dbReference>
<dbReference type="SUPFAM" id="SSF103473">
    <property type="entry name" value="MFS general substrate transporter"/>
    <property type="match status" value="1"/>
</dbReference>
<dbReference type="Proteomes" id="UP000053758">
    <property type="component" value="Unassembled WGS sequence"/>
</dbReference>
<protein>
    <submittedName>
        <fullName evidence="7">Mfs drug transporter protein</fullName>
    </submittedName>
</protein>
<dbReference type="InterPro" id="IPR036259">
    <property type="entry name" value="MFS_trans_sf"/>
</dbReference>
<dbReference type="FunFam" id="1.20.1720.10:FF:000013">
    <property type="entry name" value="Related to multidrug resistance proteins"/>
    <property type="match status" value="1"/>
</dbReference>
<dbReference type="Gene3D" id="1.20.1720.10">
    <property type="entry name" value="Multidrug resistance protein D"/>
    <property type="match status" value="1"/>
</dbReference>